<gene>
    <name evidence="1" type="ORF">L798_11024</name>
</gene>
<dbReference type="EMBL" id="KK852442">
    <property type="protein sequence ID" value="KDR23833.1"/>
    <property type="molecule type" value="Genomic_DNA"/>
</dbReference>
<accession>A0A067RLC4</accession>
<name>A0A067RLC4_ZOONE</name>
<dbReference type="AlphaFoldDB" id="A0A067RLC4"/>
<keyword evidence="2" id="KW-1185">Reference proteome</keyword>
<dbReference type="Proteomes" id="UP000027135">
    <property type="component" value="Unassembled WGS sequence"/>
</dbReference>
<sequence length="150" mass="16494">MSKLSHVAEATRPAWVEISAIFIRFFHSMTASLPMPMPTKDLQIVLGGLLGRLYLFSPPQKTLTGRSVHILKTDFLYFLWRGFHGIQTVGLRARHTADHFLKAPAPVPVPVAPASLVVQNHALGLGQSNSPPLVRRVTKTGLNNNALNQL</sequence>
<dbReference type="InParanoid" id="A0A067RLC4"/>
<reference evidence="1 2" key="1">
    <citation type="journal article" date="2014" name="Nat. Commun.">
        <title>Molecular traces of alternative social organization in a termite genome.</title>
        <authorList>
            <person name="Terrapon N."/>
            <person name="Li C."/>
            <person name="Robertson H.M."/>
            <person name="Ji L."/>
            <person name="Meng X."/>
            <person name="Booth W."/>
            <person name="Chen Z."/>
            <person name="Childers C.P."/>
            <person name="Glastad K.M."/>
            <person name="Gokhale K."/>
            <person name="Gowin J."/>
            <person name="Gronenberg W."/>
            <person name="Hermansen R.A."/>
            <person name="Hu H."/>
            <person name="Hunt B.G."/>
            <person name="Huylmans A.K."/>
            <person name="Khalil S.M."/>
            <person name="Mitchell R.D."/>
            <person name="Munoz-Torres M.C."/>
            <person name="Mustard J.A."/>
            <person name="Pan H."/>
            <person name="Reese J.T."/>
            <person name="Scharf M.E."/>
            <person name="Sun F."/>
            <person name="Vogel H."/>
            <person name="Xiao J."/>
            <person name="Yang W."/>
            <person name="Yang Z."/>
            <person name="Yang Z."/>
            <person name="Zhou J."/>
            <person name="Zhu J."/>
            <person name="Brent C.S."/>
            <person name="Elsik C.G."/>
            <person name="Goodisman M.A."/>
            <person name="Liberles D.A."/>
            <person name="Roe R.M."/>
            <person name="Vargo E.L."/>
            <person name="Vilcinskas A."/>
            <person name="Wang J."/>
            <person name="Bornberg-Bauer E."/>
            <person name="Korb J."/>
            <person name="Zhang G."/>
            <person name="Liebig J."/>
        </authorList>
    </citation>
    <scope>NUCLEOTIDE SEQUENCE [LARGE SCALE GENOMIC DNA]</scope>
    <source>
        <tissue evidence="1">Whole organism</tissue>
    </source>
</reference>
<organism evidence="1 2">
    <name type="scientific">Zootermopsis nevadensis</name>
    <name type="common">Dampwood termite</name>
    <dbReference type="NCBI Taxonomy" id="136037"/>
    <lineage>
        <taxon>Eukaryota</taxon>
        <taxon>Metazoa</taxon>
        <taxon>Ecdysozoa</taxon>
        <taxon>Arthropoda</taxon>
        <taxon>Hexapoda</taxon>
        <taxon>Insecta</taxon>
        <taxon>Pterygota</taxon>
        <taxon>Neoptera</taxon>
        <taxon>Polyneoptera</taxon>
        <taxon>Dictyoptera</taxon>
        <taxon>Blattodea</taxon>
        <taxon>Blattoidea</taxon>
        <taxon>Termitoidae</taxon>
        <taxon>Termopsidae</taxon>
        <taxon>Zootermopsis</taxon>
    </lineage>
</organism>
<proteinExistence type="predicted"/>
<evidence type="ECO:0000313" key="1">
    <source>
        <dbReference type="EMBL" id="KDR23833.1"/>
    </source>
</evidence>
<evidence type="ECO:0000313" key="2">
    <source>
        <dbReference type="Proteomes" id="UP000027135"/>
    </source>
</evidence>
<protein>
    <submittedName>
        <fullName evidence="1">Uncharacterized protein</fullName>
    </submittedName>
</protein>